<evidence type="ECO:0000256" key="4">
    <source>
        <dbReference type="ARBA" id="ARBA00022741"/>
    </source>
</evidence>
<dbReference type="InterPro" id="IPR009057">
    <property type="entry name" value="Homeodomain-like_sf"/>
</dbReference>
<evidence type="ECO:0000256" key="2">
    <source>
        <dbReference type="ARBA" id="ARBA00022490"/>
    </source>
</evidence>
<evidence type="ECO:0000256" key="9">
    <source>
        <dbReference type="ARBA" id="ARBA00023163"/>
    </source>
</evidence>
<sequence length="455" mass="51005">MDRVLIVDDKESFRDMLKETLVGEEFEVVAVGDGKSAKVETGASRFDVALVDLRLPGKDGIHVLRDLKKEDATLPVIMMTAYGSVETAVKAMKEGAYDFIAKPFDTDHLIILIKRAIEEGKLVKENIYLKSEVRRKYSYRNLVGASEQMLKLYELIERISKSDSNILVEGETGTGKELVARSIHYASNRHSRKFIAVVCSALPEPLLESELFGHKRGSFTGAIRDERGLIEEADGGTIFLDEIGDAPLSVQAKLLRVLEEGEIRRVGDTQYRSVDVRVLCATNKRLADEVKAGRFREDLFYRLNVIAISVPPLRERRKDIPLLAEHFLKLYSAKMKKRVLGFEKEAMEFLVRSDWPGNVRQLENVIERSVALGDTDKILLKHLEGGMSEPELLSSLAGMPQENLKAAGAWGRRMAEKELISKALQEAGGNKSQVARRLEVSYKTLLAKVREYGLG</sequence>
<dbReference type="InterPro" id="IPR025943">
    <property type="entry name" value="Sigma_54_int_dom_ATP-bd_2"/>
</dbReference>
<keyword evidence="9" id="KW-0804">Transcription</keyword>
<dbReference type="SUPFAM" id="SSF52172">
    <property type="entry name" value="CheY-like"/>
    <property type="match status" value="1"/>
</dbReference>
<dbReference type="InterPro" id="IPR002078">
    <property type="entry name" value="Sigma_54_int"/>
</dbReference>
<dbReference type="PROSITE" id="PS00688">
    <property type="entry name" value="SIGMA54_INTERACT_3"/>
    <property type="match status" value="1"/>
</dbReference>
<dbReference type="FunFam" id="3.40.50.2300:FF:000018">
    <property type="entry name" value="DNA-binding transcriptional regulator NtrC"/>
    <property type="match status" value="1"/>
</dbReference>
<dbReference type="Gene3D" id="3.40.50.300">
    <property type="entry name" value="P-loop containing nucleotide triphosphate hydrolases"/>
    <property type="match status" value="1"/>
</dbReference>
<dbReference type="PRINTS" id="PR01590">
    <property type="entry name" value="HTHFIS"/>
</dbReference>
<evidence type="ECO:0000313" key="14">
    <source>
        <dbReference type="Proteomes" id="UP000315525"/>
    </source>
</evidence>
<keyword evidence="3 10" id="KW-0597">Phosphoprotein</keyword>
<dbReference type="Gene3D" id="1.10.8.60">
    <property type="match status" value="1"/>
</dbReference>
<dbReference type="EMBL" id="SOJN01000142">
    <property type="protein sequence ID" value="TET43976.1"/>
    <property type="molecule type" value="Genomic_DNA"/>
</dbReference>
<dbReference type="GO" id="GO:0000160">
    <property type="term" value="P:phosphorelay signal transduction system"/>
    <property type="evidence" value="ECO:0007669"/>
    <property type="project" value="InterPro"/>
</dbReference>
<dbReference type="GO" id="GO:0005737">
    <property type="term" value="C:cytoplasm"/>
    <property type="evidence" value="ECO:0007669"/>
    <property type="project" value="UniProtKB-SubCell"/>
</dbReference>
<dbReference type="GO" id="GO:0043565">
    <property type="term" value="F:sequence-specific DNA binding"/>
    <property type="evidence" value="ECO:0007669"/>
    <property type="project" value="InterPro"/>
</dbReference>
<keyword evidence="7" id="KW-0238">DNA-binding</keyword>
<feature type="domain" description="Sigma-54 factor interaction" evidence="11">
    <location>
        <begin position="142"/>
        <end position="371"/>
    </location>
</feature>
<dbReference type="PROSITE" id="PS50045">
    <property type="entry name" value="SIGMA54_INTERACT_4"/>
    <property type="match status" value="1"/>
</dbReference>
<dbReference type="Gene3D" id="1.10.10.60">
    <property type="entry name" value="Homeodomain-like"/>
    <property type="match status" value="1"/>
</dbReference>
<dbReference type="PROSITE" id="PS00675">
    <property type="entry name" value="SIGMA54_INTERACT_1"/>
    <property type="match status" value="1"/>
</dbReference>
<dbReference type="PROSITE" id="PS50110">
    <property type="entry name" value="RESPONSE_REGULATORY"/>
    <property type="match status" value="1"/>
</dbReference>
<dbReference type="SUPFAM" id="SSF52540">
    <property type="entry name" value="P-loop containing nucleoside triphosphate hydrolases"/>
    <property type="match status" value="1"/>
</dbReference>
<dbReference type="GO" id="GO:0006355">
    <property type="term" value="P:regulation of DNA-templated transcription"/>
    <property type="evidence" value="ECO:0007669"/>
    <property type="project" value="InterPro"/>
</dbReference>
<evidence type="ECO:0000256" key="10">
    <source>
        <dbReference type="PROSITE-ProRule" id="PRU00169"/>
    </source>
</evidence>
<dbReference type="InterPro" id="IPR001789">
    <property type="entry name" value="Sig_transdc_resp-reg_receiver"/>
</dbReference>
<dbReference type="Pfam" id="PF00072">
    <property type="entry name" value="Response_reg"/>
    <property type="match status" value="1"/>
</dbReference>
<comment type="subcellular location">
    <subcellularLocation>
        <location evidence="1">Cytoplasm</location>
    </subcellularLocation>
</comment>
<dbReference type="InterPro" id="IPR025944">
    <property type="entry name" value="Sigma_54_int_dom_CS"/>
</dbReference>
<evidence type="ECO:0000256" key="7">
    <source>
        <dbReference type="ARBA" id="ARBA00023125"/>
    </source>
</evidence>
<dbReference type="Gene3D" id="3.40.50.2300">
    <property type="match status" value="1"/>
</dbReference>
<evidence type="ECO:0000259" key="12">
    <source>
        <dbReference type="PROSITE" id="PS50110"/>
    </source>
</evidence>
<dbReference type="InterPro" id="IPR003593">
    <property type="entry name" value="AAA+_ATPase"/>
</dbReference>
<dbReference type="AlphaFoldDB" id="A0A523UN75"/>
<accession>A0A523UN75</accession>
<dbReference type="SUPFAM" id="SSF46689">
    <property type="entry name" value="Homeodomain-like"/>
    <property type="match status" value="1"/>
</dbReference>
<comment type="caution">
    <text evidence="13">The sequence shown here is derived from an EMBL/GenBank/DDBJ whole genome shotgun (WGS) entry which is preliminary data.</text>
</comment>
<evidence type="ECO:0000256" key="5">
    <source>
        <dbReference type="ARBA" id="ARBA00022840"/>
    </source>
</evidence>
<evidence type="ECO:0000259" key="11">
    <source>
        <dbReference type="PROSITE" id="PS50045"/>
    </source>
</evidence>
<feature type="modified residue" description="4-aspartylphosphate" evidence="10">
    <location>
        <position position="52"/>
    </location>
</feature>
<dbReference type="FunFam" id="1.10.8.60:FF:000014">
    <property type="entry name" value="DNA-binding transcriptional regulator NtrC"/>
    <property type="match status" value="1"/>
</dbReference>
<keyword evidence="8" id="KW-0010">Activator</keyword>
<dbReference type="InterPro" id="IPR027417">
    <property type="entry name" value="P-loop_NTPase"/>
</dbReference>
<name>A0A523UN75_UNCT6</name>
<dbReference type="PROSITE" id="PS00676">
    <property type="entry name" value="SIGMA54_INTERACT_2"/>
    <property type="match status" value="1"/>
</dbReference>
<keyword evidence="2" id="KW-0963">Cytoplasm</keyword>
<dbReference type="InterPro" id="IPR058031">
    <property type="entry name" value="AAA_lid_NorR"/>
</dbReference>
<dbReference type="Pfam" id="PF25601">
    <property type="entry name" value="AAA_lid_14"/>
    <property type="match status" value="1"/>
</dbReference>
<gene>
    <name evidence="13" type="ORF">E3J62_11560</name>
</gene>
<evidence type="ECO:0000256" key="1">
    <source>
        <dbReference type="ARBA" id="ARBA00004496"/>
    </source>
</evidence>
<dbReference type="PANTHER" id="PTHR32071:SF113">
    <property type="entry name" value="ALGINATE BIOSYNTHESIS TRANSCRIPTIONAL REGULATORY PROTEIN ALGB"/>
    <property type="match status" value="1"/>
</dbReference>
<evidence type="ECO:0000256" key="3">
    <source>
        <dbReference type="ARBA" id="ARBA00022553"/>
    </source>
</evidence>
<proteinExistence type="predicted"/>
<dbReference type="InterPro" id="IPR011006">
    <property type="entry name" value="CheY-like_superfamily"/>
</dbReference>
<dbReference type="CDD" id="cd00009">
    <property type="entry name" value="AAA"/>
    <property type="match status" value="1"/>
</dbReference>
<keyword evidence="4" id="KW-0547">Nucleotide-binding</keyword>
<dbReference type="InterPro" id="IPR002197">
    <property type="entry name" value="HTH_Fis"/>
</dbReference>
<dbReference type="InterPro" id="IPR025662">
    <property type="entry name" value="Sigma_54_int_dom_ATP-bd_1"/>
</dbReference>
<dbReference type="Pfam" id="PF02954">
    <property type="entry name" value="HTH_8"/>
    <property type="match status" value="1"/>
</dbReference>
<dbReference type="SMART" id="SM00448">
    <property type="entry name" value="REC"/>
    <property type="match status" value="1"/>
</dbReference>
<protein>
    <submittedName>
        <fullName evidence="13">Sigma-54-dependent Fis family transcriptional regulator</fullName>
    </submittedName>
</protein>
<evidence type="ECO:0000313" key="13">
    <source>
        <dbReference type="EMBL" id="TET43976.1"/>
    </source>
</evidence>
<dbReference type="PANTHER" id="PTHR32071">
    <property type="entry name" value="TRANSCRIPTIONAL REGULATORY PROTEIN"/>
    <property type="match status" value="1"/>
</dbReference>
<reference evidence="13 14" key="1">
    <citation type="submission" date="2019-03" db="EMBL/GenBank/DDBJ databases">
        <title>Metabolic potential of uncultured bacteria and archaea associated with petroleum seepage in deep-sea sediments.</title>
        <authorList>
            <person name="Dong X."/>
            <person name="Hubert C."/>
        </authorList>
    </citation>
    <scope>NUCLEOTIDE SEQUENCE [LARGE SCALE GENOMIC DNA]</scope>
    <source>
        <strain evidence="13">E44_bin18</strain>
    </source>
</reference>
<keyword evidence="5" id="KW-0067">ATP-binding</keyword>
<organism evidence="13 14">
    <name type="scientific">candidate division TA06 bacterium</name>
    <dbReference type="NCBI Taxonomy" id="2250710"/>
    <lineage>
        <taxon>Bacteria</taxon>
        <taxon>Bacteria division TA06</taxon>
    </lineage>
</organism>
<feature type="domain" description="Response regulatory" evidence="12">
    <location>
        <begin position="3"/>
        <end position="117"/>
    </location>
</feature>
<keyword evidence="6" id="KW-0805">Transcription regulation</keyword>
<evidence type="ECO:0000256" key="6">
    <source>
        <dbReference type="ARBA" id="ARBA00023015"/>
    </source>
</evidence>
<dbReference type="SMART" id="SM00382">
    <property type="entry name" value="AAA"/>
    <property type="match status" value="1"/>
</dbReference>
<dbReference type="Pfam" id="PF00158">
    <property type="entry name" value="Sigma54_activat"/>
    <property type="match status" value="1"/>
</dbReference>
<dbReference type="FunFam" id="3.40.50.300:FF:000006">
    <property type="entry name" value="DNA-binding transcriptional regulator NtrC"/>
    <property type="match status" value="1"/>
</dbReference>
<evidence type="ECO:0000256" key="8">
    <source>
        <dbReference type="ARBA" id="ARBA00023159"/>
    </source>
</evidence>
<dbReference type="GO" id="GO:0005524">
    <property type="term" value="F:ATP binding"/>
    <property type="evidence" value="ECO:0007669"/>
    <property type="project" value="UniProtKB-KW"/>
</dbReference>
<dbReference type="Proteomes" id="UP000315525">
    <property type="component" value="Unassembled WGS sequence"/>
</dbReference>